<evidence type="ECO:0000313" key="1">
    <source>
        <dbReference type="EMBL" id="TWI78233.1"/>
    </source>
</evidence>
<comment type="caution">
    <text evidence="1">The sequence shown here is derived from an EMBL/GenBank/DDBJ whole genome shotgun (WGS) entry which is preliminary data.</text>
</comment>
<feature type="non-terminal residue" evidence="1">
    <location>
        <position position="1"/>
    </location>
</feature>
<dbReference type="Proteomes" id="UP000316167">
    <property type="component" value="Unassembled WGS sequence"/>
</dbReference>
<keyword evidence="2" id="KW-1185">Reference proteome</keyword>
<sequence>PYSAASSGKYTIVATDANGCTDTKEVTITIPDRVIVTANDASVCTGSSKQLTASPAGGTWSGANVSASGLFNASNLAAGMYEVTYTYTNENGCINSDKATVTVNALPVAVCSATPSLIDIKSAAHSSQLDVDLSGNADTDPTHYTYSWTEDGAGSFNFSNIKNPVYTAGVLDAGQTVSFTVTVTNTITGCVTTSNCSVNVSTTGSCPEVPTSEVCNGSTNTYKAGRAPGANETWKWTVNNGATIVGADNGQSVTVTAGGQNFTLTLTVTYANTDLSPTECKYDVTVTPCGGYCTYTQGKYGNTSPACDGDGVNGRGPAITYPTVLDMIKAMLGVGGSANPLVIGSGSNTVTIPATATAAALLNKSMPGGGGARELLSGNCVVDNVPSLSSCWTPGTNTATTYITKQGRINNVLLSQTITLGLNMRVSSGLTNFVLQAGTFATAAGEGGCGSTIPKQRSCYYNELGQLVVVNEYTYKSIPQSVINALNNKGYALTVGGLYQLANDALGNADGTKGTEGGASLSDINQAVSSINEGFDECRIFIGWDVKPCSVPSTKVNLGGLGLVTTPTVTAEPITKLTVAAYPNPFVDKVNFVIATPVSGKASLEVYSIFGQKLQTVFEGYLTAGRSQVVEFRPGAIAAGTLVYRFTINGKQVTGKVMSTR</sequence>
<organism evidence="1 2">
    <name type="scientific">Lacibacter cauensis</name>
    <dbReference type="NCBI Taxonomy" id="510947"/>
    <lineage>
        <taxon>Bacteria</taxon>
        <taxon>Pseudomonadati</taxon>
        <taxon>Bacteroidota</taxon>
        <taxon>Chitinophagia</taxon>
        <taxon>Chitinophagales</taxon>
        <taxon>Chitinophagaceae</taxon>
        <taxon>Lacibacter</taxon>
    </lineage>
</organism>
<gene>
    <name evidence="1" type="ORF">IQ13_3915</name>
</gene>
<dbReference type="RefSeq" id="WP_144888360.1">
    <property type="nucleotide sequence ID" value="NZ_VLLE01000007.1"/>
</dbReference>
<accession>A0A562SAN3</accession>
<dbReference type="NCBIfam" id="TIGR04183">
    <property type="entry name" value="Por_Secre_tail"/>
    <property type="match status" value="1"/>
</dbReference>
<proteinExistence type="predicted"/>
<dbReference type="AlphaFoldDB" id="A0A562SAN3"/>
<evidence type="ECO:0000313" key="2">
    <source>
        <dbReference type="Proteomes" id="UP000316167"/>
    </source>
</evidence>
<dbReference type="InterPro" id="IPR026444">
    <property type="entry name" value="Secre_tail"/>
</dbReference>
<name>A0A562SAN3_9BACT</name>
<reference evidence="1 2" key="1">
    <citation type="journal article" date="2015" name="Stand. Genomic Sci.">
        <title>Genomic Encyclopedia of Bacterial and Archaeal Type Strains, Phase III: the genomes of soil and plant-associated and newly described type strains.</title>
        <authorList>
            <person name="Whitman W.B."/>
            <person name="Woyke T."/>
            <person name="Klenk H.P."/>
            <person name="Zhou Y."/>
            <person name="Lilburn T.G."/>
            <person name="Beck B.J."/>
            <person name="De Vos P."/>
            <person name="Vandamme P."/>
            <person name="Eisen J.A."/>
            <person name="Garrity G."/>
            <person name="Hugenholtz P."/>
            <person name="Kyrpides N.C."/>
        </authorList>
    </citation>
    <scope>NUCLEOTIDE SEQUENCE [LARGE SCALE GENOMIC DNA]</scope>
    <source>
        <strain evidence="1 2">CGMCC 1.7271</strain>
    </source>
</reference>
<protein>
    <submittedName>
        <fullName evidence="1">Putative secreted protein (Por secretion system target)</fullName>
    </submittedName>
</protein>
<dbReference type="OrthoDB" id="655428at2"/>
<dbReference type="EMBL" id="VLLE01000007">
    <property type="protein sequence ID" value="TWI78233.1"/>
    <property type="molecule type" value="Genomic_DNA"/>
</dbReference>